<dbReference type="Pfam" id="PF08241">
    <property type="entry name" value="Methyltransf_11"/>
    <property type="match status" value="1"/>
</dbReference>
<dbReference type="EMBL" id="MFKF01000343">
    <property type="protein sequence ID" value="OGG46085.1"/>
    <property type="molecule type" value="Genomic_DNA"/>
</dbReference>
<dbReference type="InterPro" id="IPR050508">
    <property type="entry name" value="Methyltransf_Superfamily"/>
</dbReference>
<feature type="domain" description="Methyltransferase type 11" evidence="1">
    <location>
        <begin position="58"/>
        <end position="152"/>
    </location>
</feature>
<dbReference type="SUPFAM" id="SSF53335">
    <property type="entry name" value="S-adenosyl-L-methionine-dependent methyltransferases"/>
    <property type="match status" value="1"/>
</dbReference>
<dbReference type="AlphaFoldDB" id="A0A1F6CA94"/>
<dbReference type="Gene3D" id="3.40.50.150">
    <property type="entry name" value="Vaccinia Virus protein VP39"/>
    <property type="match status" value="1"/>
</dbReference>
<dbReference type="InterPro" id="IPR029063">
    <property type="entry name" value="SAM-dependent_MTases_sf"/>
</dbReference>
<evidence type="ECO:0000313" key="3">
    <source>
        <dbReference type="Proteomes" id="UP000178606"/>
    </source>
</evidence>
<name>A0A1F6CA94_HANXR</name>
<dbReference type="Proteomes" id="UP000178606">
    <property type="component" value="Unassembled WGS sequence"/>
</dbReference>
<protein>
    <recommendedName>
        <fullName evidence="1">Methyltransferase type 11 domain-containing protein</fullName>
    </recommendedName>
</protein>
<comment type="caution">
    <text evidence="2">The sequence shown here is derived from an EMBL/GenBank/DDBJ whole genome shotgun (WGS) entry which is preliminary data.</text>
</comment>
<accession>A0A1F6CA94</accession>
<sequence>MSPVISKELRLLPPETLLKTGEVDHADWNFRPLLGSIVRIRYKLILSLLSGRRYRRLLEIGYGSGVFMPELARHCDELYGIDVHQNQEAVVETLSRFDIVAGLFSGSAEAMPFDPDYFDCVVTTSTLEFIEDLDSACADIRRILKPGGSFIVVTPGHSPILDFGLWVLTGKSAKEDYGDRRRSVIPTLSRYFTVQKRLTVPPIGNSMIGLYTALKLCPA</sequence>
<dbReference type="InterPro" id="IPR013216">
    <property type="entry name" value="Methyltransf_11"/>
</dbReference>
<dbReference type="CDD" id="cd02440">
    <property type="entry name" value="AdoMet_MTases"/>
    <property type="match status" value="1"/>
</dbReference>
<organism evidence="2 3">
    <name type="scientific">Handelsmanbacteria sp. (strain RIFCSPLOWO2_12_FULL_64_10)</name>
    <dbReference type="NCBI Taxonomy" id="1817868"/>
    <lineage>
        <taxon>Bacteria</taxon>
        <taxon>Candidatus Handelsmaniibacteriota</taxon>
    </lineage>
</organism>
<dbReference type="PANTHER" id="PTHR42912:SF80">
    <property type="entry name" value="METHYLTRANSFERASE DOMAIN-CONTAINING PROTEIN"/>
    <property type="match status" value="1"/>
</dbReference>
<reference evidence="2 3" key="1">
    <citation type="journal article" date="2016" name="Nat. Commun.">
        <title>Thousands of microbial genomes shed light on interconnected biogeochemical processes in an aquifer system.</title>
        <authorList>
            <person name="Anantharaman K."/>
            <person name="Brown C.T."/>
            <person name="Hug L.A."/>
            <person name="Sharon I."/>
            <person name="Castelle C.J."/>
            <person name="Probst A.J."/>
            <person name="Thomas B.C."/>
            <person name="Singh A."/>
            <person name="Wilkins M.J."/>
            <person name="Karaoz U."/>
            <person name="Brodie E.L."/>
            <person name="Williams K.H."/>
            <person name="Hubbard S.S."/>
            <person name="Banfield J.F."/>
        </authorList>
    </citation>
    <scope>NUCLEOTIDE SEQUENCE [LARGE SCALE GENOMIC DNA]</scope>
    <source>
        <strain evidence="3">RIFCSPLOWO2_12_FULL_64_10</strain>
    </source>
</reference>
<gene>
    <name evidence="2" type="ORF">A3F84_09875</name>
</gene>
<dbReference type="GO" id="GO:0008757">
    <property type="term" value="F:S-adenosylmethionine-dependent methyltransferase activity"/>
    <property type="evidence" value="ECO:0007669"/>
    <property type="project" value="InterPro"/>
</dbReference>
<evidence type="ECO:0000259" key="1">
    <source>
        <dbReference type="Pfam" id="PF08241"/>
    </source>
</evidence>
<proteinExistence type="predicted"/>
<evidence type="ECO:0000313" key="2">
    <source>
        <dbReference type="EMBL" id="OGG46085.1"/>
    </source>
</evidence>
<dbReference type="PANTHER" id="PTHR42912">
    <property type="entry name" value="METHYLTRANSFERASE"/>
    <property type="match status" value="1"/>
</dbReference>